<dbReference type="Proteomes" id="UP000078272">
    <property type="component" value="Unassembled WGS sequence"/>
</dbReference>
<reference evidence="1 2" key="1">
    <citation type="journal article" date="2016" name="Front. Microbiol.">
        <title>Genomic Resource of Rice Seed Associated Bacteria.</title>
        <authorList>
            <person name="Midha S."/>
            <person name="Bansal K."/>
            <person name="Sharma S."/>
            <person name="Kumar N."/>
            <person name="Patil P.P."/>
            <person name="Chaudhry V."/>
            <person name="Patil P.B."/>
        </authorList>
    </citation>
    <scope>NUCLEOTIDE SEQUENCE [LARGE SCALE GENOMIC DNA]</scope>
    <source>
        <strain evidence="1 2">NS226</strain>
    </source>
</reference>
<dbReference type="EMBL" id="LDPZ01000031">
    <property type="protein sequence ID" value="KTQ92669.1"/>
    <property type="molecule type" value="Genomic_DNA"/>
</dbReference>
<proteinExistence type="predicted"/>
<dbReference type="PATRIC" id="fig|401562.3.peg.2782"/>
<protein>
    <submittedName>
        <fullName evidence="1">Uncharacterized protein</fullName>
    </submittedName>
</protein>
<name>A0A175R713_9HYPH</name>
<comment type="caution">
    <text evidence="1">The sequence shown here is derived from an EMBL/GenBank/DDBJ whole genome shotgun (WGS) entry which is preliminary data.</text>
</comment>
<gene>
    <name evidence="1" type="ORF">NS226_15385</name>
</gene>
<evidence type="ECO:0000313" key="2">
    <source>
        <dbReference type="Proteomes" id="UP000078272"/>
    </source>
</evidence>
<organism evidence="1 2">
    <name type="scientific">Aureimonas ureilytica</name>
    <dbReference type="NCBI Taxonomy" id="401562"/>
    <lineage>
        <taxon>Bacteria</taxon>
        <taxon>Pseudomonadati</taxon>
        <taxon>Pseudomonadota</taxon>
        <taxon>Alphaproteobacteria</taxon>
        <taxon>Hyphomicrobiales</taxon>
        <taxon>Aurantimonadaceae</taxon>
        <taxon>Aureimonas</taxon>
    </lineage>
</organism>
<sequence>MTIESLIARFHLEAQACAISHPSAEHGEREVADALFTVAVAHLLKASGPAAVIEQSQRLIALLEPMSATDNAVEILSADPSLLRQNLD</sequence>
<dbReference type="RefSeq" id="WP_058635704.1">
    <property type="nucleotide sequence ID" value="NZ_LDPZ01000031.1"/>
</dbReference>
<dbReference type="AlphaFoldDB" id="A0A175R713"/>
<accession>A0A175R713</accession>
<evidence type="ECO:0000313" key="1">
    <source>
        <dbReference type="EMBL" id="KTQ92669.1"/>
    </source>
</evidence>